<evidence type="ECO:0000313" key="1">
    <source>
        <dbReference type="EMBL" id="MDP5182548.1"/>
    </source>
</evidence>
<evidence type="ECO:0000313" key="2">
    <source>
        <dbReference type="Proteomes" id="UP001233673"/>
    </source>
</evidence>
<dbReference type="EMBL" id="JASNFN010000005">
    <property type="protein sequence ID" value="MDP5182548.1"/>
    <property type="molecule type" value="Genomic_DNA"/>
</dbReference>
<dbReference type="RefSeq" id="WP_305999237.1">
    <property type="nucleotide sequence ID" value="NZ_JASNFN010000005.1"/>
</dbReference>
<name>A0ABT9IAE8_9ACTN</name>
<gene>
    <name evidence="1" type="ORF">QOZ88_07840</name>
</gene>
<sequence>MQQLVAPPVPARTAVPAGAVFLRDVEDLHDADLDQLLADRLAESADALRAAVTAAELARQIGQPGALRAHHLGDAAHRLAG</sequence>
<keyword evidence="2" id="KW-1185">Reference proteome</keyword>
<comment type="caution">
    <text evidence="1">The sequence shown here is derived from an EMBL/GenBank/DDBJ whole genome shotgun (WGS) entry which is preliminary data.</text>
</comment>
<organism evidence="1 2">
    <name type="scientific">Blastococcus carthaginiensis</name>
    <dbReference type="NCBI Taxonomy" id="3050034"/>
    <lineage>
        <taxon>Bacteria</taxon>
        <taxon>Bacillati</taxon>
        <taxon>Actinomycetota</taxon>
        <taxon>Actinomycetes</taxon>
        <taxon>Geodermatophilales</taxon>
        <taxon>Geodermatophilaceae</taxon>
        <taxon>Blastococcus</taxon>
    </lineage>
</organism>
<accession>A0ABT9IAE8</accession>
<dbReference type="Proteomes" id="UP001233673">
    <property type="component" value="Unassembled WGS sequence"/>
</dbReference>
<protein>
    <recommendedName>
        <fullName evidence="3">Hpt domain-containing protein</fullName>
    </recommendedName>
</protein>
<reference evidence="2" key="1">
    <citation type="submission" date="2023-05" db="EMBL/GenBank/DDBJ databases">
        <title>Draft genome of Pseudofrankia sp. BMG5.37.</title>
        <authorList>
            <person name="Gtari M."/>
            <person name="Ghodhbane F."/>
            <person name="Sbissi I."/>
        </authorList>
    </citation>
    <scope>NUCLEOTIDE SEQUENCE [LARGE SCALE GENOMIC DNA]</scope>
    <source>
        <strain evidence="2">BMG 814</strain>
    </source>
</reference>
<evidence type="ECO:0008006" key="3">
    <source>
        <dbReference type="Google" id="ProtNLM"/>
    </source>
</evidence>
<proteinExistence type="predicted"/>